<evidence type="ECO:0000256" key="5">
    <source>
        <dbReference type="ARBA" id="ARBA00023004"/>
    </source>
</evidence>
<feature type="region of interest" description="Disordered" evidence="8">
    <location>
        <begin position="357"/>
        <end position="378"/>
    </location>
</feature>
<protein>
    <submittedName>
        <fullName evidence="9">Cytochrome P450</fullName>
    </submittedName>
</protein>
<sequence>MTITDDLRSLPLPPGSFGLPVIGETFSFLRNPNFVQQRQQQYGQIYKTHVFGCPTVVIIGAEANRFLFSNENRYFADGVSQSAPPQAKLLMGTGAIIMQTGDKHLQQRKLLAQAFQPRALAGYVDIMTATTYNYIETWERTGNLNWYLEIRKYTLDVACKLLVGIDVDNDFGKLYETWGKGLLSFPIPLPWTKFSKALRSRKLLLAKIEAIILERQQESTTKQDVLGLLLQARDENGNSFNLEELKEQLLILLFAGHDTLSSSLTALCLLLAQNPQVKEAVRAEQMQLGLNQPLTLVLKQMTYLEQVLKEVLRLYSPASGPRKVIKSCEFNGYLIPQGWQVFYHPAATHQDSSIYTQPEDFDPERFAPPRSEDKQKSMSYIPFGGGVRECLGREFAKLEMKLFAALLVRDYDWELLPGQNVDMVMLPTPHPRDGLKVKFWRRDSR</sequence>
<evidence type="ECO:0000256" key="7">
    <source>
        <dbReference type="RuleBase" id="RU000461"/>
    </source>
</evidence>
<reference evidence="9 10" key="1">
    <citation type="submission" date="2020-10" db="EMBL/GenBank/DDBJ databases">
        <authorList>
            <person name="Castelo-Branco R."/>
            <person name="Eusebio N."/>
            <person name="Adriana R."/>
            <person name="Vieira A."/>
            <person name="Brugerolle De Fraissinette N."/>
            <person name="Rezende De Castro R."/>
            <person name="Schneider M.P."/>
            <person name="Vasconcelos V."/>
            <person name="Leao P.N."/>
        </authorList>
    </citation>
    <scope>NUCLEOTIDE SEQUENCE [LARGE SCALE GENOMIC DNA]</scope>
    <source>
        <strain evidence="9 10">LEGE 06123</strain>
    </source>
</reference>
<dbReference type="InterPro" id="IPR036396">
    <property type="entry name" value="Cyt_P450_sf"/>
</dbReference>
<proteinExistence type="inferred from homology"/>
<accession>A0ABR9UUS6</accession>
<evidence type="ECO:0000256" key="8">
    <source>
        <dbReference type="SAM" id="MobiDB-lite"/>
    </source>
</evidence>
<evidence type="ECO:0000256" key="3">
    <source>
        <dbReference type="ARBA" id="ARBA00022723"/>
    </source>
</evidence>
<name>A0ABR9UUS6_9CHRO</name>
<comment type="caution">
    <text evidence="9">The sequence shown here is derived from an EMBL/GenBank/DDBJ whole genome shotgun (WGS) entry which is preliminary data.</text>
</comment>
<dbReference type="CDD" id="cd11044">
    <property type="entry name" value="CYP120A1_CYP26-like"/>
    <property type="match status" value="1"/>
</dbReference>
<keyword evidence="2 7" id="KW-0349">Heme</keyword>
<evidence type="ECO:0000313" key="10">
    <source>
        <dbReference type="Proteomes" id="UP000651156"/>
    </source>
</evidence>
<dbReference type="InterPro" id="IPR001128">
    <property type="entry name" value="Cyt_P450"/>
</dbReference>
<keyword evidence="5 7" id="KW-0408">Iron</keyword>
<feature type="compositionally biased region" description="Basic and acidic residues" evidence="8">
    <location>
        <begin position="363"/>
        <end position="376"/>
    </location>
</feature>
<evidence type="ECO:0000256" key="4">
    <source>
        <dbReference type="ARBA" id="ARBA00023002"/>
    </source>
</evidence>
<dbReference type="PANTHER" id="PTHR24286:SF384">
    <property type="entry name" value="P450, PUTATIVE (EUROFUNG)-RELATED"/>
    <property type="match status" value="1"/>
</dbReference>
<dbReference type="Gene3D" id="1.10.630.10">
    <property type="entry name" value="Cytochrome P450"/>
    <property type="match status" value="1"/>
</dbReference>
<dbReference type="EMBL" id="JADEWN010000045">
    <property type="protein sequence ID" value="MBE9192052.1"/>
    <property type="molecule type" value="Genomic_DNA"/>
</dbReference>
<evidence type="ECO:0000313" key="9">
    <source>
        <dbReference type="EMBL" id="MBE9192052.1"/>
    </source>
</evidence>
<dbReference type="PANTHER" id="PTHR24286">
    <property type="entry name" value="CYTOCHROME P450 26"/>
    <property type="match status" value="1"/>
</dbReference>
<evidence type="ECO:0000256" key="1">
    <source>
        <dbReference type="ARBA" id="ARBA00010617"/>
    </source>
</evidence>
<dbReference type="RefSeq" id="WP_193933472.1">
    <property type="nucleotide sequence ID" value="NZ_CAWPMZ010000078.1"/>
</dbReference>
<dbReference type="PRINTS" id="PR00385">
    <property type="entry name" value="P450"/>
</dbReference>
<keyword evidence="3 7" id="KW-0479">Metal-binding</keyword>
<dbReference type="InterPro" id="IPR002403">
    <property type="entry name" value="Cyt_P450_E_grp-IV"/>
</dbReference>
<organism evidence="9 10">
    <name type="scientific">Gloeocapsopsis crepidinum LEGE 06123</name>
    <dbReference type="NCBI Taxonomy" id="588587"/>
    <lineage>
        <taxon>Bacteria</taxon>
        <taxon>Bacillati</taxon>
        <taxon>Cyanobacteriota</taxon>
        <taxon>Cyanophyceae</taxon>
        <taxon>Oscillatoriophycideae</taxon>
        <taxon>Chroococcales</taxon>
        <taxon>Chroococcaceae</taxon>
        <taxon>Gloeocapsopsis</taxon>
    </lineage>
</organism>
<dbReference type="PROSITE" id="PS00086">
    <property type="entry name" value="CYTOCHROME_P450"/>
    <property type="match status" value="1"/>
</dbReference>
<keyword evidence="4 7" id="KW-0560">Oxidoreductase</keyword>
<dbReference type="Proteomes" id="UP000651156">
    <property type="component" value="Unassembled WGS sequence"/>
</dbReference>
<comment type="similarity">
    <text evidence="1 7">Belongs to the cytochrome P450 family.</text>
</comment>
<gene>
    <name evidence="9" type="ORF">IQ230_17175</name>
</gene>
<evidence type="ECO:0000256" key="6">
    <source>
        <dbReference type="ARBA" id="ARBA00023033"/>
    </source>
</evidence>
<dbReference type="Pfam" id="PF00067">
    <property type="entry name" value="p450"/>
    <property type="match status" value="1"/>
</dbReference>
<dbReference type="SUPFAM" id="SSF48264">
    <property type="entry name" value="Cytochrome P450"/>
    <property type="match status" value="1"/>
</dbReference>
<dbReference type="PRINTS" id="PR00465">
    <property type="entry name" value="EP450IV"/>
</dbReference>
<keyword evidence="6 7" id="KW-0503">Monooxygenase</keyword>
<keyword evidence="10" id="KW-1185">Reference proteome</keyword>
<dbReference type="InterPro" id="IPR017972">
    <property type="entry name" value="Cyt_P450_CS"/>
</dbReference>
<evidence type="ECO:0000256" key="2">
    <source>
        <dbReference type="ARBA" id="ARBA00022617"/>
    </source>
</evidence>